<evidence type="ECO:0000256" key="3">
    <source>
        <dbReference type="SAM" id="Phobius"/>
    </source>
</evidence>
<evidence type="ECO:0000313" key="4">
    <source>
        <dbReference type="Proteomes" id="UP000694865"/>
    </source>
</evidence>
<dbReference type="InterPro" id="IPR045860">
    <property type="entry name" value="Snake_toxin-like_sf"/>
</dbReference>
<sequence length="160" mass="17589">MAAFSGTWLQLTTYICVYYLTFLSHVTCLDCYKCALSDSVEYCSTNSDVQTCPFGYDTCFTQILYEGGSEYEPIQMTKGCITGASCEDEKIRHSNEECSKSDGDFICTTCCTGQNCNKSATSNVTMVTSDVTVIALAAVALVALTTPYIGMISKCWFRIR</sequence>
<dbReference type="Proteomes" id="UP000694865">
    <property type="component" value="Unplaced"/>
</dbReference>
<dbReference type="GeneID" id="102809995"/>
<dbReference type="RefSeq" id="XP_006823065.1">
    <property type="nucleotide sequence ID" value="XM_006823002.1"/>
</dbReference>
<organism evidence="4 5">
    <name type="scientific">Saccoglossus kowalevskii</name>
    <name type="common">Acorn worm</name>
    <dbReference type="NCBI Taxonomy" id="10224"/>
    <lineage>
        <taxon>Eukaryota</taxon>
        <taxon>Metazoa</taxon>
        <taxon>Hemichordata</taxon>
        <taxon>Enteropneusta</taxon>
        <taxon>Harrimaniidae</taxon>
        <taxon>Saccoglossus</taxon>
    </lineage>
</organism>
<keyword evidence="2" id="KW-1015">Disulfide bond</keyword>
<name>A0ABM0MSS4_SACKO</name>
<keyword evidence="3" id="KW-0812">Transmembrane</keyword>
<accession>A0ABM0MSS4</accession>
<dbReference type="PANTHER" id="PTHR10036:SF3">
    <property type="entry name" value="PROTEIN SLEEPLESS-RELATED"/>
    <property type="match status" value="1"/>
</dbReference>
<gene>
    <name evidence="5" type="primary">LOC102809995</name>
</gene>
<evidence type="ECO:0000256" key="2">
    <source>
        <dbReference type="ARBA" id="ARBA00023157"/>
    </source>
</evidence>
<keyword evidence="3" id="KW-0472">Membrane</keyword>
<keyword evidence="1" id="KW-0732">Signal</keyword>
<reference evidence="5" key="1">
    <citation type="submission" date="2025-08" db="UniProtKB">
        <authorList>
            <consortium name="RefSeq"/>
        </authorList>
    </citation>
    <scope>IDENTIFICATION</scope>
    <source>
        <tissue evidence="5">Testes</tissue>
    </source>
</reference>
<proteinExistence type="predicted"/>
<keyword evidence="3" id="KW-1133">Transmembrane helix</keyword>
<evidence type="ECO:0000256" key="1">
    <source>
        <dbReference type="ARBA" id="ARBA00022729"/>
    </source>
</evidence>
<protein>
    <submittedName>
        <fullName evidence="5">Uncharacterized protein LOC102809995</fullName>
    </submittedName>
</protein>
<feature type="transmembrane region" description="Helical" evidence="3">
    <location>
        <begin position="131"/>
        <end position="150"/>
    </location>
</feature>
<keyword evidence="4" id="KW-1185">Reference proteome</keyword>
<dbReference type="PANTHER" id="PTHR10036">
    <property type="entry name" value="CD59 GLYCOPROTEIN"/>
    <property type="match status" value="1"/>
</dbReference>
<dbReference type="SUPFAM" id="SSF57302">
    <property type="entry name" value="Snake toxin-like"/>
    <property type="match status" value="1"/>
</dbReference>
<evidence type="ECO:0000313" key="5">
    <source>
        <dbReference type="RefSeq" id="XP_006823065.1"/>
    </source>
</evidence>